<evidence type="ECO:0000313" key="1">
    <source>
        <dbReference type="EMBL" id="MBC9717807.1"/>
    </source>
</evidence>
<comment type="caution">
    <text evidence="1">The sequence shown here is derived from an EMBL/GenBank/DDBJ whole genome shotgun (WGS) entry which is preliminary data.</text>
</comment>
<gene>
    <name evidence="1" type="ORF">H9Y04_35280</name>
</gene>
<dbReference type="EMBL" id="JACTVJ010000021">
    <property type="protein sequence ID" value="MBC9717807.1"/>
    <property type="molecule type" value="Genomic_DNA"/>
</dbReference>
<protein>
    <submittedName>
        <fullName evidence="1">Uncharacterized protein</fullName>
    </submittedName>
</protein>
<organism evidence="1 2">
    <name type="scientific">Streptomyces polyasparticus</name>
    <dbReference type="NCBI Taxonomy" id="2767826"/>
    <lineage>
        <taxon>Bacteria</taxon>
        <taxon>Bacillati</taxon>
        <taxon>Actinomycetota</taxon>
        <taxon>Actinomycetes</taxon>
        <taxon>Kitasatosporales</taxon>
        <taxon>Streptomycetaceae</taxon>
        <taxon>Streptomyces</taxon>
    </lineage>
</organism>
<reference evidence="1 2" key="1">
    <citation type="submission" date="2020-08" db="EMBL/GenBank/DDBJ databases">
        <title>Genemic of Streptomyces polyaspartic.</title>
        <authorList>
            <person name="Liu W."/>
        </authorList>
    </citation>
    <scope>NUCLEOTIDE SEQUENCE [LARGE SCALE GENOMIC DNA]</scope>
    <source>
        <strain evidence="1 2">TRM66268-LWL</strain>
    </source>
</reference>
<sequence length="182" mass="19926">MSSPDGRNQRDERWSAKMRRLRGRPLPEYVLRICDDEKVRQEATLAEDAYRRAQRLADSAPDDSELGRQAAALAEVHESAQLRLRAASLDLPFRALPRPVLEELITQHPPTEAQASEGAAFNPDTFPAALISSSSVDGMTESEAAELLGSWSAADANSLWEAAWQVQQVSRTDVDAVSVGKG</sequence>
<evidence type="ECO:0000313" key="2">
    <source>
        <dbReference type="Proteomes" id="UP000642284"/>
    </source>
</evidence>
<proteinExistence type="predicted"/>
<accession>A0ABR7ST72</accession>
<dbReference type="RefSeq" id="WP_187818252.1">
    <property type="nucleotide sequence ID" value="NZ_JACTVJ010000021.1"/>
</dbReference>
<dbReference type="Proteomes" id="UP000642284">
    <property type="component" value="Unassembled WGS sequence"/>
</dbReference>
<name>A0ABR7ST72_9ACTN</name>
<keyword evidence="2" id="KW-1185">Reference proteome</keyword>